<dbReference type="EMBL" id="ML210609">
    <property type="protein sequence ID" value="TFK16909.1"/>
    <property type="molecule type" value="Genomic_DNA"/>
</dbReference>
<evidence type="ECO:0000313" key="3">
    <source>
        <dbReference type="Proteomes" id="UP000307440"/>
    </source>
</evidence>
<sequence>MVDKSTKVGESGTPAASAFPITALSTLPLPPLIPAVAHPHSEVLHFILKLQHWTVLCSGGGGWVRKVGEHVVGLRSVKKARSRIVYQPLINLAPGLCKEWAGECILTRGGSGLLKRVLTLPRQQAAGGQVVHVNVDASRTPAATLRCPHPITTPALPHPQTHPPAGRVPAAHSAG</sequence>
<dbReference type="AlphaFoldDB" id="A0A5C3KA13"/>
<feature type="region of interest" description="Disordered" evidence="1">
    <location>
        <begin position="152"/>
        <end position="175"/>
    </location>
</feature>
<name>A0A5C3KA13_COPMA</name>
<evidence type="ECO:0000256" key="1">
    <source>
        <dbReference type="SAM" id="MobiDB-lite"/>
    </source>
</evidence>
<evidence type="ECO:0000313" key="2">
    <source>
        <dbReference type="EMBL" id="TFK16909.1"/>
    </source>
</evidence>
<reference evidence="2 3" key="1">
    <citation type="journal article" date="2019" name="Nat. Ecol. Evol.">
        <title>Megaphylogeny resolves global patterns of mushroom evolution.</title>
        <authorList>
            <person name="Varga T."/>
            <person name="Krizsan K."/>
            <person name="Foldi C."/>
            <person name="Dima B."/>
            <person name="Sanchez-Garcia M."/>
            <person name="Sanchez-Ramirez S."/>
            <person name="Szollosi G.J."/>
            <person name="Szarkandi J.G."/>
            <person name="Papp V."/>
            <person name="Albert L."/>
            <person name="Andreopoulos W."/>
            <person name="Angelini C."/>
            <person name="Antonin V."/>
            <person name="Barry K.W."/>
            <person name="Bougher N.L."/>
            <person name="Buchanan P."/>
            <person name="Buyck B."/>
            <person name="Bense V."/>
            <person name="Catcheside P."/>
            <person name="Chovatia M."/>
            <person name="Cooper J."/>
            <person name="Damon W."/>
            <person name="Desjardin D."/>
            <person name="Finy P."/>
            <person name="Geml J."/>
            <person name="Haridas S."/>
            <person name="Hughes K."/>
            <person name="Justo A."/>
            <person name="Karasinski D."/>
            <person name="Kautmanova I."/>
            <person name="Kiss B."/>
            <person name="Kocsube S."/>
            <person name="Kotiranta H."/>
            <person name="LaButti K.M."/>
            <person name="Lechner B.E."/>
            <person name="Liimatainen K."/>
            <person name="Lipzen A."/>
            <person name="Lukacs Z."/>
            <person name="Mihaltcheva S."/>
            <person name="Morgado L.N."/>
            <person name="Niskanen T."/>
            <person name="Noordeloos M.E."/>
            <person name="Ohm R.A."/>
            <person name="Ortiz-Santana B."/>
            <person name="Ovrebo C."/>
            <person name="Racz N."/>
            <person name="Riley R."/>
            <person name="Savchenko A."/>
            <person name="Shiryaev A."/>
            <person name="Soop K."/>
            <person name="Spirin V."/>
            <person name="Szebenyi C."/>
            <person name="Tomsovsky M."/>
            <person name="Tulloss R.E."/>
            <person name="Uehling J."/>
            <person name="Grigoriev I.V."/>
            <person name="Vagvolgyi C."/>
            <person name="Papp T."/>
            <person name="Martin F.M."/>
            <person name="Miettinen O."/>
            <person name="Hibbett D.S."/>
            <person name="Nagy L.G."/>
        </authorList>
    </citation>
    <scope>NUCLEOTIDE SEQUENCE [LARGE SCALE GENOMIC DNA]</scope>
    <source>
        <strain evidence="2 3">CBS 121175</strain>
    </source>
</reference>
<accession>A0A5C3KA13</accession>
<organism evidence="2 3">
    <name type="scientific">Coprinopsis marcescibilis</name>
    <name type="common">Agaric fungus</name>
    <name type="synonym">Psathyrella marcescibilis</name>
    <dbReference type="NCBI Taxonomy" id="230819"/>
    <lineage>
        <taxon>Eukaryota</taxon>
        <taxon>Fungi</taxon>
        <taxon>Dikarya</taxon>
        <taxon>Basidiomycota</taxon>
        <taxon>Agaricomycotina</taxon>
        <taxon>Agaricomycetes</taxon>
        <taxon>Agaricomycetidae</taxon>
        <taxon>Agaricales</taxon>
        <taxon>Agaricineae</taxon>
        <taxon>Psathyrellaceae</taxon>
        <taxon>Coprinopsis</taxon>
    </lineage>
</organism>
<dbReference type="Proteomes" id="UP000307440">
    <property type="component" value="Unassembled WGS sequence"/>
</dbReference>
<gene>
    <name evidence="2" type="ORF">FA15DRAFT_380294</name>
</gene>
<keyword evidence="3" id="KW-1185">Reference proteome</keyword>
<protein>
    <submittedName>
        <fullName evidence="2">Uncharacterized protein</fullName>
    </submittedName>
</protein>
<proteinExistence type="predicted"/>